<organism evidence="9">
    <name type="scientific">freshwater metagenome</name>
    <dbReference type="NCBI Taxonomy" id="449393"/>
    <lineage>
        <taxon>unclassified sequences</taxon>
        <taxon>metagenomes</taxon>
        <taxon>ecological metagenomes</taxon>
    </lineage>
</organism>
<dbReference type="PANTHER" id="PTHR19136">
    <property type="entry name" value="MOLYBDENUM COFACTOR GUANYLYLTRANSFERASE"/>
    <property type="match status" value="1"/>
</dbReference>
<evidence type="ECO:0000259" key="8">
    <source>
        <dbReference type="Pfam" id="PF12804"/>
    </source>
</evidence>
<dbReference type="InterPro" id="IPR029044">
    <property type="entry name" value="Nucleotide-diphossugar_trans"/>
</dbReference>
<gene>
    <name evidence="9" type="ORF">UFOPK2254_00356</name>
</gene>
<keyword evidence="1" id="KW-0963">Cytoplasm</keyword>
<keyword evidence="7" id="KW-0501">Molybdenum cofactor biosynthesis</keyword>
<evidence type="ECO:0000313" key="9">
    <source>
        <dbReference type="EMBL" id="CAB4654462.1"/>
    </source>
</evidence>
<dbReference type="GO" id="GO:0046872">
    <property type="term" value="F:metal ion binding"/>
    <property type="evidence" value="ECO:0007669"/>
    <property type="project" value="UniProtKB-KW"/>
</dbReference>
<dbReference type="AlphaFoldDB" id="A0A6J6KYB7"/>
<evidence type="ECO:0000256" key="6">
    <source>
        <dbReference type="ARBA" id="ARBA00023134"/>
    </source>
</evidence>
<evidence type="ECO:0000256" key="3">
    <source>
        <dbReference type="ARBA" id="ARBA00022723"/>
    </source>
</evidence>
<evidence type="ECO:0000256" key="5">
    <source>
        <dbReference type="ARBA" id="ARBA00022842"/>
    </source>
</evidence>
<dbReference type="Pfam" id="PF12804">
    <property type="entry name" value="NTP_transf_3"/>
    <property type="match status" value="1"/>
</dbReference>
<dbReference type="GO" id="GO:0005525">
    <property type="term" value="F:GTP binding"/>
    <property type="evidence" value="ECO:0007669"/>
    <property type="project" value="UniProtKB-KW"/>
</dbReference>
<protein>
    <submittedName>
        <fullName evidence="9">Unannotated protein</fullName>
    </submittedName>
</protein>
<accession>A0A6J6KYB7</accession>
<reference evidence="9" key="1">
    <citation type="submission" date="2020-05" db="EMBL/GenBank/DDBJ databases">
        <authorList>
            <person name="Chiriac C."/>
            <person name="Salcher M."/>
            <person name="Ghai R."/>
            <person name="Kavagutti S V."/>
        </authorList>
    </citation>
    <scope>NUCLEOTIDE SEQUENCE</scope>
</reference>
<keyword evidence="5" id="KW-0460">Magnesium</keyword>
<dbReference type="InterPro" id="IPR013482">
    <property type="entry name" value="Molybde_CF_guanTrfase"/>
</dbReference>
<evidence type="ECO:0000256" key="2">
    <source>
        <dbReference type="ARBA" id="ARBA00022679"/>
    </source>
</evidence>
<sequence length="203" mass="21772">MDRRWSALILTGGTSNRFGSDKSEAILQGKTLIDYLISSIPAGVPVVIVGPARDEFATTIRVVQEDSPGGGPVAGIAAGLPLIETEYVSVLATDMPYSAALVPLLTLDLSDEVDGAIVVDEEGFQQPFSGIYRTLVLKRALEEIAPVSGQSMRKLLNQLHVTHVKLSADETHLLVDIDTPEDLIKASVDSLARIPTRNEIGNR</sequence>
<evidence type="ECO:0000256" key="7">
    <source>
        <dbReference type="ARBA" id="ARBA00023150"/>
    </source>
</evidence>
<dbReference type="SUPFAM" id="SSF53448">
    <property type="entry name" value="Nucleotide-diphospho-sugar transferases"/>
    <property type="match status" value="1"/>
</dbReference>
<dbReference type="GO" id="GO:0016779">
    <property type="term" value="F:nucleotidyltransferase activity"/>
    <property type="evidence" value="ECO:0007669"/>
    <property type="project" value="UniProtKB-ARBA"/>
</dbReference>
<evidence type="ECO:0000256" key="4">
    <source>
        <dbReference type="ARBA" id="ARBA00022741"/>
    </source>
</evidence>
<dbReference type="CDD" id="cd02503">
    <property type="entry name" value="MobA"/>
    <property type="match status" value="1"/>
</dbReference>
<dbReference type="InterPro" id="IPR025877">
    <property type="entry name" value="MobA-like_NTP_Trfase"/>
</dbReference>
<name>A0A6J6KYB7_9ZZZZ</name>
<keyword evidence="2" id="KW-0808">Transferase</keyword>
<dbReference type="Gene3D" id="3.90.550.10">
    <property type="entry name" value="Spore Coat Polysaccharide Biosynthesis Protein SpsA, Chain A"/>
    <property type="match status" value="1"/>
</dbReference>
<dbReference type="PANTHER" id="PTHR19136:SF81">
    <property type="entry name" value="MOLYBDENUM COFACTOR GUANYLYLTRANSFERASE"/>
    <property type="match status" value="1"/>
</dbReference>
<dbReference type="GO" id="GO:0006777">
    <property type="term" value="P:Mo-molybdopterin cofactor biosynthetic process"/>
    <property type="evidence" value="ECO:0007669"/>
    <property type="project" value="UniProtKB-KW"/>
</dbReference>
<evidence type="ECO:0000256" key="1">
    <source>
        <dbReference type="ARBA" id="ARBA00022490"/>
    </source>
</evidence>
<keyword evidence="4" id="KW-0547">Nucleotide-binding</keyword>
<dbReference type="EMBL" id="CAEZWO010000022">
    <property type="protein sequence ID" value="CAB4654462.1"/>
    <property type="molecule type" value="Genomic_DNA"/>
</dbReference>
<feature type="domain" description="MobA-like NTP transferase" evidence="8">
    <location>
        <begin position="7"/>
        <end position="159"/>
    </location>
</feature>
<keyword evidence="3" id="KW-0479">Metal-binding</keyword>
<proteinExistence type="predicted"/>
<keyword evidence="6" id="KW-0342">GTP-binding</keyword>